<feature type="transmembrane region" description="Helical" evidence="1">
    <location>
        <begin position="75"/>
        <end position="93"/>
    </location>
</feature>
<name>A0A9D9ND08_9SPIO</name>
<dbReference type="AlphaFoldDB" id="A0A9D9ND08"/>
<dbReference type="InterPro" id="IPR045919">
    <property type="entry name" value="DUF6338"/>
</dbReference>
<dbReference type="EMBL" id="JADIMF010000062">
    <property type="protein sequence ID" value="MBO8468919.1"/>
    <property type="molecule type" value="Genomic_DNA"/>
</dbReference>
<keyword evidence="1" id="KW-0472">Membrane</keyword>
<organism evidence="2 3">
    <name type="scientific">Candidatus Ornithospirochaeta stercoravium</name>
    <dbReference type="NCBI Taxonomy" id="2840897"/>
    <lineage>
        <taxon>Bacteria</taxon>
        <taxon>Pseudomonadati</taxon>
        <taxon>Spirochaetota</taxon>
        <taxon>Spirochaetia</taxon>
        <taxon>Spirochaetales</taxon>
        <taxon>Spirochaetaceae</taxon>
        <taxon>Spirochaetaceae incertae sedis</taxon>
        <taxon>Candidatus Ornithospirochaeta</taxon>
    </lineage>
</organism>
<protein>
    <submittedName>
        <fullName evidence="2">Uncharacterized protein</fullName>
    </submittedName>
</protein>
<dbReference type="Pfam" id="PF19865">
    <property type="entry name" value="DUF6338"/>
    <property type="match status" value="1"/>
</dbReference>
<gene>
    <name evidence="2" type="ORF">IAA72_03945</name>
</gene>
<accession>A0A9D9ND08</accession>
<proteinExistence type="predicted"/>
<evidence type="ECO:0000313" key="3">
    <source>
        <dbReference type="Proteomes" id="UP000810292"/>
    </source>
</evidence>
<feature type="transmembrane region" description="Helical" evidence="1">
    <location>
        <begin position="44"/>
        <end position="63"/>
    </location>
</feature>
<comment type="caution">
    <text evidence="2">The sequence shown here is derived from an EMBL/GenBank/DDBJ whole genome shotgun (WGS) entry which is preliminary data.</text>
</comment>
<keyword evidence="1" id="KW-0812">Transmembrane</keyword>
<evidence type="ECO:0000313" key="2">
    <source>
        <dbReference type="EMBL" id="MBO8468919.1"/>
    </source>
</evidence>
<keyword evidence="1" id="KW-1133">Transmembrane helix</keyword>
<reference evidence="2" key="2">
    <citation type="journal article" date="2021" name="PeerJ">
        <title>Extensive microbial diversity within the chicken gut microbiome revealed by metagenomics and culture.</title>
        <authorList>
            <person name="Gilroy R."/>
            <person name="Ravi A."/>
            <person name="Getino M."/>
            <person name="Pursley I."/>
            <person name="Horton D.L."/>
            <person name="Alikhan N.F."/>
            <person name="Baker D."/>
            <person name="Gharbi K."/>
            <person name="Hall N."/>
            <person name="Watson M."/>
            <person name="Adriaenssens E.M."/>
            <person name="Foster-Nyarko E."/>
            <person name="Jarju S."/>
            <person name="Secka A."/>
            <person name="Antonio M."/>
            <person name="Oren A."/>
            <person name="Chaudhuri R.R."/>
            <person name="La Ragione R."/>
            <person name="Hildebrand F."/>
            <person name="Pallen M.J."/>
        </authorList>
    </citation>
    <scope>NUCLEOTIDE SEQUENCE</scope>
    <source>
        <strain evidence="2">14700</strain>
    </source>
</reference>
<dbReference type="Proteomes" id="UP000810292">
    <property type="component" value="Unassembled WGS sequence"/>
</dbReference>
<reference evidence="2" key="1">
    <citation type="submission" date="2020-10" db="EMBL/GenBank/DDBJ databases">
        <authorList>
            <person name="Gilroy R."/>
        </authorList>
    </citation>
    <scope>NUCLEOTIDE SEQUENCE</scope>
    <source>
        <strain evidence="2">14700</strain>
    </source>
</reference>
<evidence type="ECO:0000256" key="1">
    <source>
        <dbReference type="SAM" id="Phobius"/>
    </source>
</evidence>
<sequence>MLETFDTIYYTSLFLLGGYISQQIVENAYPSGDDTPSAKMLLRYLFFSLVIFTVSYPAILFLTSEFSETTKLEELLLSLIPLCFSSIIVGLVRRKYVKYIMERGRSIIPLFSAWDRAFYSLTKAYLKVKLKSGSEIFGCIDSSAYISDGRRNEPGIWFSLYYVSDSGKWIKQDNESILISRSNIEYIRIINIKEGKDAALVAEAERKKRS</sequence>